<name>A0ABP8YVY4_9ACTN</name>
<evidence type="ECO:0000256" key="2">
    <source>
        <dbReference type="ARBA" id="ARBA00022723"/>
    </source>
</evidence>
<reference evidence="7" key="1">
    <citation type="journal article" date="2019" name="Int. J. Syst. Evol. Microbiol.">
        <title>The Global Catalogue of Microorganisms (GCM) 10K type strain sequencing project: providing services to taxonomists for standard genome sequencing and annotation.</title>
        <authorList>
            <consortium name="The Broad Institute Genomics Platform"/>
            <consortium name="The Broad Institute Genome Sequencing Center for Infectious Disease"/>
            <person name="Wu L."/>
            <person name="Ma J."/>
        </authorList>
    </citation>
    <scope>NUCLEOTIDE SEQUENCE [LARGE SCALE GENOMIC DNA]</scope>
    <source>
        <strain evidence="7">JCM 18532</strain>
    </source>
</reference>
<evidence type="ECO:0000256" key="4">
    <source>
        <dbReference type="ARBA" id="ARBA00023014"/>
    </source>
</evidence>
<evidence type="ECO:0000313" key="7">
    <source>
        <dbReference type="Proteomes" id="UP001499882"/>
    </source>
</evidence>
<sequence length="69" mass="7398">MSDVFDHPDAIRCPGGPLLIRGDHTVEDPGGIPHGTTRPVSAVCRCLKSGSLPWCDGTHKVLPKELRPT</sequence>
<dbReference type="Proteomes" id="UP001499882">
    <property type="component" value="Unassembled WGS sequence"/>
</dbReference>
<dbReference type="InterPro" id="IPR018967">
    <property type="entry name" value="FeS-contain_CDGSH-typ"/>
</dbReference>
<evidence type="ECO:0000259" key="5">
    <source>
        <dbReference type="SMART" id="SM00704"/>
    </source>
</evidence>
<evidence type="ECO:0000313" key="6">
    <source>
        <dbReference type="EMBL" id="GAA4741164.1"/>
    </source>
</evidence>
<keyword evidence="4" id="KW-0411">Iron-sulfur</keyword>
<evidence type="ECO:0000256" key="1">
    <source>
        <dbReference type="ARBA" id="ARBA00022714"/>
    </source>
</evidence>
<keyword evidence="7" id="KW-1185">Reference proteome</keyword>
<dbReference type="Pfam" id="PF09360">
    <property type="entry name" value="zf-CDGSH"/>
    <property type="match status" value="1"/>
</dbReference>
<keyword evidence="2" id="KW-0479">Metal-binding</keyword>
<dbReference type="Gene3D" id="3.40.5.90">
    <property type="entry name" value="CDGSH iron-sulfur domain, mitoNEET-type"/>
    <property type="match status" value="1"/>
</dbReference>
<comment type="caution">
    <text evidence="6">The sequence shown here is derived from an EMBL/GenBank/DDBJ whole genome shotgun (WGS) entry which is preliminary data.</text>
</comment>
<organism evidence="6 7">
    <name type="scientific">Nocardioides endophyticus</name>
    <dbReference type="NCBI Taxonomy" id="1353775"/>
    <lineage>
        <taxon>Bacteria</taxon>
        <taxon>Bacillati</taxon>
        <taxon>Actinomycetota</taxon>
        <taxon>Actinomycetes</taxon>
        <taxon>Propionibacteriales</taxon>
        <taxon>Nocardioidaceae</taxon>
        <taxon>Nocardioides</taxon>
    </lineage>
</organism>
<dbReference type="EMBL" id="BAABKN010000015">
    <property type="protein sequence ID" value="GAA4741164.1"/>
    <property type="molecule type" value="Genomic_DNA"/>
</dbReference>
<dbReference type="RefSeq" id="WP_345527329.1">
    <property type="nucleotide sequence ID" value="NZ_BAABKN010000015.1"/>
</dbReference>
<keyword evidence="3" id="KW-0408">Iron</keyword>
<proteinExistence type="predicted"/>
<keyword evidence="1" id="KW-0001">2Fe-2S</keyword>
<gene>
    <name evidence="6" type="ORF">GCM10023350_27160</name>
</gene>
<feature type="domain" description="Iron-binding zinc finger CDGSH type" evidence="5">
    <location>
        <begin position="31"/>
        <end position="65"/>
    </location>
</feature>
<dbReference type="SMART" id="SM00704">
    <property type="entry name" value="ZnF_CDGSH"/>
    <property type="match status" value="1"/>
</dbReference>
<dbReference type="InterPro" id="IPR042216">
    <property type="entry name" value="MitoNEET_CISD"/>
</dbReference>
<accession>A0ABP8YVY4</accession>
<protein>
    <recommendedName>
        <fullName evidence="5">Iron-binding zinc finger CDGSH type domain-containing protein</fullName>
    </recommendedName>
</protein>
<evidence type="ECO:0000256" key="3">
    <source>
        <dbReference type="ARBA" id="ARBA00023004"/>
    </source>
</evidence>